<name>A0AAE3HHM5_9FIRM</name>
<sequence>MRLIGKEEIENIAIGAALLGTGGGGDPYIGKLMALQAVEEYGPIQLLDIDEIHDEDIIVPSAMMGAPTVMVEKIPSGKEALASFKALEKILGKKIKATMPIEAGGVNSLLPLALAAECGLPVVDVDGMGRAFPELQMVTFYINGVQSTPMVLSDEKGNSIVLETIDGLWAEKIARSATVTMGGSVMLAIYPMNGLQVKTSAVRGSLSLEQKIGEIITKGRATNINPIAELLELLRGYQLFSGKVVDIERKTQGGFARGEASIQGLDEYSGKQCKLKFQNEHLIAESQGELLCVTPDLITVLDAETGIPITTEGIRYGARCVVIGIPCDPMWRTEKGIELVGPRYFKYDTDYIPVEELQKQRRAQCE</sequence>
<dbReference type="InterPro" id="IPR027479">
    <property type="entry name" value="S-Me-THD_N_sf"/>
</dbReference>
<protein>
    <submittedName>
        <fullName evidence="3">DUF917 domain-containing protein</fullName>
    </submittedName>
</protein>
<dbReference type="RefSeq" id="WP_257532390.1">
    <property type="nucleotide sequence ID" value="NZ_JANKAS010000012.1"/>
</dbReference>
<dbReference type="Gene3D" id="3.40.1610.10">
    <property type="entry name" value="CV3147-like domain"/>
    <property type="match status" value="1"/>
</dbReference>
<dbReference type="Pfam" id="PF06032">
    <property type="entry name" value="S-Me-THD_N"/>
    <property type="match status" value="1"/>
</dbReference>
<keyword evidence="4" id="KW-1185">Reference proteome</keyword>
<feature type="domain" description="S-Me-THD-like C-terminal" evidence="2">
    <location>
        <begin position="167"/>
        <end position="354"/>
    </location>
</feature>
<evidence type="ECO:0000259" key="2">
    <source>
        <dbReference type="Pfam" id="PF20906"/>
    </source>
</evidence>
<evidence type="ECO:0000259" key="1">
    <source>
        <dbReference type="Pfam" id="PF06032"/>
    </source>
</evidence>
<dbReference type="Pfam" id="PF20906">
    <property type="entry name" value="S-Me-THD_C"/>
    <property type="match status" value="1"/>
</dbReference>
<dbReference type="SUPFAM" id="SSF160991">
    <property type="entry name" value="CV3147-like"/>
    <property type="match status" value="1"/>
</dbReference>
<reference evidence="3" key="1">
    <citation type="submission" date="2022-07" db="EMBL/GenBank/DDBJ databases">
        <title>Enhanced cultured diversity of the mouse gut microbiota enables custom-made synthetic communities.</title>
        <authorList>
            <person name="Afrizal A."/>
        </authorList>
    </citation>
    <scope>NUCLEOTIDE SEQUENCE</scope>
    <source>
        <strain evidence="3">DSM 28593</strain>
    </source>
</reference>
<dbReference type="InterPro" id="IPR048350">
    <property type="entry name" value="S-Me-THD-like_C"/>
</dbReference>
<dbReference type="EMBL" id="JANKAS010000012">
    <property type="protein sequence ID" value="MCR1899737.1"/>
    <property type="molecule type" value="Genomic_DNA"/>
</dbReference>
<dbReference type="InterPro" id="IPR010318">
    <property type="entry name" value="S-Me-THD_N"/>
</dbReference>
<feature type="domain" description="S-Me-THD N-terminal" evidence="1">
    <location>
        <begin position="8"/>
        <end position="163"/>
    </location>
</feature>
<accession>A0AAE3HHM5</accession>
<comment type="caution">
    <text evidence="3">The sequence shown here is derived from an EMBL/GenBank/DDBJ whole genome shotgun (WGS) entry which is preliminary data.</text>
</comment>
<dbReference type="Proteomes" id="UP001205748">
    <property type="component" value="Unassembled WGS sequence"/>
</dbReference>
<dbReference type="Gene3D" id="2.40.390.10">
    <property type="entry name" value="CV3147-like"/>
    <property type="match status" value="1"/>
</dbReference>
<dbReference type="InterPro" id="IPR024071">
    <property type="entry name" value="S-Me-THD_C_sf"/>
</dbReference>
<dbReference type="AlphaFoldDB" id="A0AAE3HHM5"/>
<organism evidence="3 4">
    <name type="scientific">Irregularibacter muris</name>
    <dbReference type="NCBI Taxonomy" id="1796619"/>
    <lineage>
        <taxon>Bacteria</taxon>
        <taxon>Bacillati</taxon>
        <taxon>Bacillota</taxon>
        <taxon>Clostridia</taxon>
        <taxon>Eubacteriales</taxon>
        <taxon>Eubacteriaceae</taxon>
        <taxon>Irregularibacter</taxon>
    </lineage>
</organism>
<evidence type="ECO:0000313" key="3">
    <source>
        <dbReference type="EMBL" id="MCR1899737.1"/>
    </source>
</evidence>
<gene>
    <name evidence="3" type="ORF">NSA47_12190</name>
</gene>
<evidence type="ECO:0000313" key="4">
    <source>
        <dbReference type="Proteomes" id="UP001205748"/>
    </source>
</evidence>
<proteinExistence type="predicted"/>